<gene>
    <name evidence="2" type="ORF">BC343_23935</name>
</gene>
<name>A0A1S9PI77_9SPHI</name>
<protein>
    <recommendedName>
        <fullName evidence="4">Fumarate hydratase</fullName>
    </recommendedName>
</protein>
<sequence>MQKTFRRYFLGFTLLLTANCLLQTACKFNPNMQKPGEAALQGEWQQDTVALQKKLLNYSLYHFRFSCDSFFVSVNYHSKANGGYPDSCVKNGQWAEYAKGVYRQMHDTLQLKGLFCNADFSYKNEGGCFRSGNYNEVFTLRKKTDSVIQFFPTTSVIPFNGRLIKRSTCIPKPL</sequence>
<dbReference type="EMBL" id="MBTF01000005">
    <property type="protein sequence ID" value="OOQ60650.1"/>
    <property type="molecule type" value="Genomic_DNA"/>
</dbReference>
<reference evidence="2 3" key="1">
    <citation type="submission" date="2016-07" db="EMBL/GenBank/DDBJ databases">
        <title>Genomic analysis of zinc-resistant bacterium Mucilaginibacter pedocola TBZ30.</title>
        <authorList>
            <person name="Huang J."/>
            <person name="Tang J."/>
        </authorList>
    </citation>
    <scope>NUCLEOTIDE SEQUENCE [LARGE SCALE GENOMIC DNA]</scope>
    <source>
        <strain evidence="2 3">TBZ30</strain>
    </source>
</reference>
<dbReference type="STRING" id="1792845.BC343_23935"/>
<evidence type="ECO:0000256" key="1">
    <source>
        <dbReference type="SAM" id="SignalP"/>
    </source>
</evidence>
<feature type="chain" id="PRO_5013001265" description="Fumarate hydratase" evidence="1">
    <location>
        <begin position="26"/>
        <end position="174"/>
    </location>
</feature>
<organism evidence="2 3">
    <name type="scientific">Mucilaginibacter pedocola</name>
    <dbReference type="NCBI Taxonomy" id="1792845"/>
    <lineage>
        <taxon>Bacteria</taxon>
        <taxon>Pseudomonadati</taxon>
        <taxon>Bacteroidota</taxon>
        <taxon>Sphingobacteriia</taxon>
        <taxon>Sphingobacteriales</taxon>
        <taxon>Sphingobacteriaceae</taxon>
        <taxon>Mucilaginibacter</taxon>
    </lineage>
</organism>
<proteinExistence type="predicted"/>
<comment type="caution">
    <text evidence="2">The sequence shown here is derived from an EMBL/GenBank/DDBJ whole genome shotgun (WGS) entry which is preliminary data.</text>
</comment>
<keyword evidence="1" id="KW-0732">Signal</keyword>
<keyword evidence="3" id="KW-1185">Reference proteome</keyword>
<dbReference type="Proteomes" id="UP000189739">
    <property type="component" value="Unassembled WGS sequence"/>
</dbReference>
<accession>A0A1S9PI77</accession>
<evidence type="ECO:0008006" key="4">
    <source>
        <dbReference type="Google" id="ProtNLM"/>
    </source>
</evidence>
<dbReference type="RefSeq" id="WP_078347351.1">
    <property type="nucleotide sequence ID" value="NZ_MBTF01000005.1"/>
</dbReference>
<dbReference type="AlphaFoldDB" id="A0A1S9PI77"/>
<dbReference type="OrthoDB" id="793718at2"/>
<feature type="signal peptide" evidence="1">
    <location>
        <begin position="1"/>
        <end position="25"/>
    </location>
</feature>
<evidence type="ECO:0000313" key="2">
    <source>
        <dbReference type="EMBL" id="OOQ60650.1"/>
    </source>
</evidence>
<evidence type="ECO:0000313" key="3">
    <source>
        <dbReference type="Proteomes" id="UP000189739"/>
    </source>
</evidence>